<evidence type="ECO:0000256" key="1">
    <source>
        <dbReference type="SAM" id="Phobius"/>
    </source>
</evidence>
<keyword evidence="3" id="KW-1185">Reference proteome</keyword>
<evidence type="ECO:0000313" key="2">
    <source>
        <dbReference type="EMBL" id="MDU0343225.1"/>
    </source>
</evidence>
<keyword evidence="1" id="KW-0472">Membrane</keyword>
<name>A0ABU3SEJ8_9HYPH</name>
<dbReference type="EMBL" id="JAWDID010000062">
    <property type="protein sequence ID" value="MDU0343225.1"/>
    <property type="molecule type" value="Genomic_DNA"/>
</dbReference>
<accession>A0ABU3SEJ8</accession>
<dbReference type="Proteomes" id="UP001254257">
    <property type="component" value="Unassembled WGS sequence"/>
</dbReference>
<feature type="transmembrane region" description="Helical" evidence="1">
    <location>
        <begin position="12"/>
        <end position="35"/>
    </location>
</feature>
<sequence length="145" mass="15808">MLRICWHTPMEVVMRLVAGYVAFLIAFGICDAIWLGTMTARLYRPALGDLIVQPIRYVPAALFYFGFPLGVLHFAVLPALRGGGAGDALINGALIGMLAYATYDLTNYATLKPWTLTITLADIVYGTVAVGFCSWIAYEVARRVG</sequence>
<keyword evidence="1" id="KW-1133">Transmembrane helix</keyword>
<comment type="caution">
    <text evidence="2">The sequence shown here is derived from an EMBL/GenBank/DDBJ whole genome shotgun (WGS) entry which is preliminary data.</text>
</comment>
<evidence type="ECO:0000313" key="3">
    <source>
        <dbReference type="Proteomes" id="UP001254257"/>
    </source>
</evidence>
<feature type="transmembrane region" description="Helical" evidence="1">
    <location>
        <begin position="55"/>
        <end position="77"/>
    </location>
</feature>
<dbReference type="InterPro" id="IPR018687">
    <property type="entry name" value="DUF2177_membr"/>
</dbReference>
<dbReference type="RefSeq" id="WP_316020964.1">
    <property type="nucleotide sequence ID" value="NZ_JAWDID010000062.1"/>
</dbReference>
<gene>
    <name evidence="2" type="ORF">RKE40_25300</name>
</gene>
<protein>
    <submittedName>
        <fullName evidence="2">DUF2177 family protein</fullName>
    </submittedName>
</protein>
<dbReference type="Pfam" id="PF09945">
    <property type="entry name" value="DUF2177"/>
    <property type="match status" value="1"/>
</dbReference>
<organism evidence="2 3">
    <name type="scientific">Bosea rubneri</name>
    <dbReference type="NCBI Taxonomy" id="3075434"/>
    <lineage>
        <taxon>Bacteria</taxon>
        <taxon>Pseudomonadati</taxon>
        <taxon>Pseudomonadota</taxon>
        <taxon>Alphaproteobacteria</taxon>
        <taxon>Hyphomicrobiales</taxon>
        <taxon>Boseaceae</taxon>
        <taxon>Bosea</taxon>
    </lineage>
</organism>
<keyword evidence="1" id="KW-0812">Transmembrane</keyword>
<feature type="transmembrane region" description="Helical" evidence="1">
    <location>
        <begin position="84"/>
        <end position="103"/>
    </location>
</feature>
<feature type="transmembrane region" description="Helical" evidence="1">
    <location>
        <begin position="123"/>
        <end position="141"/>
    </location>
</feature>
<reference evidence="2 3" key="1">
    <citation type="submission" date="2023-09" db="EMBL/GenBank/DDBJ databases">
        <title>Whole genome shotgun sequencing (WGS) of Bosea sp. ZW T0_25, isolated from stored onions (Allium cepa).</title>
        <authorList>
            <person name="Stoll D.A."/>
            <person name="Huch M."/>
        </authorList>
    </citation>
    <scope>NUCLEOTIDE SEQUENCE [LARGE SCALE GENOMIC DNA]</scope>
    <source>
        <strain evidence="2 3">ZW T0_25</strain>
    </source>
</reference>
<proteinExistence type="predicted"/>